<evidence type="ECO:0000313" key="1">
    <source>
        <dbReference type="EMBL" id="MDG0790673.1"/>
    </source>
</evidence>
<protein>
    <submittedName>
        <fullName evidence="1">Uncharacterized protein</fullName>
    </submittedName>
</protein>
<dbReference type="EMBL" id="JAPDHZ010000002">
    <property type="protein sequence ID" value="MDG0790673.1"/>
    <property type="molecule type" value="Genomic_DNA"/>
</dbReference>
<sequence length="155" mass="18122">MTKPDVLPLQQLEQLEQSDMIATLQQYRATYTIKDLTQAWGLNNPIQYYMWLRKHQIYEQLVRRTDKFEPTKEWKRTREADVQPGDERRIKGLPADQFRYGIDTESSGPELAMVFRRLADFLANEAGSFRCRIELKAIQMPAAALAEWKDEEPGA</sequence>
<keyword evidence="2" id="KW-1185">Reference proteome</keyword>
<comment type="caution">
    <text evidence="1">The sequence shown here is derived from an EMBL/GenBank/DDBJ whole genome shotgun (WGS) entry which is preliminary data.</text>
</comment>
<accession>A0A9X4KEN4</accession>
<dbReference type="Proteomes" id="UP001153387">
    <property type="component" value="Unassembled WGS sequence"/>
</dbReference>
<proteinExistence type="predicted"/>
<reference evidence="1 2" key="1">
    <citation type="submission" date="2022-10" db="EMBL/GenBank/DDBJ databases">
        <title>Comparative genomic analysis of Cohnella hashimotonis sp. nov., isolated from the International Space Station.</title>
        <authorList>
            <person name="Simpson A."/>
            <person name="Venkateswaran K."/>
        </authorList>
    </citation>
    <scope>NUCLEOTIDE SEQUENCE [LARGE SCALE GENOMIC DNA]</scope>
    <source>
        <strain evidence="1 2">DSM 18997</strain>
    </source>
</reference>
<dbReference type="AlphaFoldDB" id="A0A9X4KEN4"/>
<evidence type="ECO:0000313" key="2">
    <source>
        <dbReference type="Proteomes" id="UP001153387"/>
    </source>
</evidence>
<organism evidence="1 2">
    <name type="scientific">Cohnella ginsengisoli</name>
    <dbReference type="NCBI Taxonomy" id="425004"/>
    <lineage>
        <taxon>Bacteria</taxon>
        <taxon>Bacillati</taxon>
        <taxon>Bacillota</taxon>
        <taxon>Bacilli</taxon>
        <taxon>Bacillales</taxon>
        <taxon>Paenibacillaceae</taxon>
        <taxon>Cohnella</taxon>
    </lineage>
</organism>
<dbReference type="RefSeq" id="WP_277564478.1">
    <property type="nucleotide sequence ID" value="NZ_JAPDHZ010000002.1"/>
</dbReference>
<gene>
    <name evidence="1" type="ORF">OMP38_07245</name>
</gene>
<name>A0A9X4KEN4_9BACL</name>